<sequence length="882" mass="100315">MKISQWGLVFLVLSPHAFSFQACNLGDEYKVIEAEELYQIRKANYQKFSGDISTEEPFYFSPEHHADIRPNIIDTEDVFPQTSSLLEAGPESAIALEAKEASSLLSTIGRSTAGIAKEALEVLGPVGDAVAVGLWANEVANAFEDETQTSYDRFATTMGLIDWFGVLKLPEREIDRQILTARWNKVASGKHYSFTLNQNIITQQDKKDIQHWVDLARGQQQMLESLAQGFATDLALKYQYQYQKALKAQTHLVETLISAVESETNKTIFHQLALDHEEQKYFVSDLRSACRTEVDALYALYPQQAASNRSSMQVPTKREANRALANLQLCQQEQLDLAINLLDDLRNENFDGLSRLELHRLYKNTLDAKIKIVEAANDQLERIKTKLIEEMRAEGRLAIQKLFDSGSIIQAHQYFVAQADYLAIDEMSRSIFGRAATQTEQNKREFILQKGYRKCVSIGILGGDPNFVGCKKYDWIPAKIEYYDSNKVAAIANMVMPDQIVVEQVLLQTLNSLLANGWNSMDEEAWLEQQIVSYSQKQRMLNIARVHKQQVIHWLFDSTADLRGECGQLNGCAGWSGDYLNSQHLSRDSSLHFIAQWYETVKNSGYYVHKNRLEKLRVLIPLALESEWQANHAKSFYRYLFPGSFDLDLQAPLIASALKNSNLNINNLEQSLPIAKGIVKTRILEALTVADRNGQAWLSSQIGDFQRYVAIIHTQRNSTGHYAGSADGEVGLFSEPLPAHLLRYMTLDRYQTTDEDFSSYYSTIDERGFTYDAQLHKSIDDLFKANSELGEKIDKLIQNNAQLTRLAGRKCMIFYPSIKKDLLQVSGDESLYWLNPFSEWFDSLVRQQLELFGALRFGVIKQNSLNINCDLSPNNPTYWFKV</sequence>
<reference evidence="2 3" key="1">
    <citation type="submission" date="2019-07" db="EMBL/GenBank/DDBJ databases">
        <title>Whole genome shotgun sequence of Vibrio sagamiensis NBRC 104589.</title>
        <authorList>
            <person name="Hosoyama A."/>
            <person name="Uohara A."/>
            <person name="Ohji S."/>
            <person name="Ichikawa N."/>
        </authorList>
    </citation>
    <scope>NUCLEOTIDE SEQUENCE [LARGE SCALE GENOMIC DNA]</scope>
    <source>
        <strain evidence="2 3">NBRC 104589</strain>
    </source>
</reference>
<dbReference type="RefSeq" id="WP_039982858.1">
    <property type="nucleotide sequence ID" value="NZ_BAOJ01000142.1"/>
</dbReference>
<evidence type="ECO:0000313" key="2">
    <source>
        <dbReference type="EMBL" id="GEM75529.1"/>
    </source>
</evidence>
<dbReference type="Proteomes" id="UP000321922">
    <property type="component" value="Unassembled WGS sequence"/>
</dbReference>
<dbReference type="PROSITE" id="PS51257">
    <property type="entry name" value="PROKAR_LIPOPROTEIN"/>
    <property type="match status" value="1"/>
</dbReference>
<name>A0A511QE25_9VIBR</name>
<protein>
    <submittedName>
        <fullName evidence="2">Uncharacterized protein</fullName>
    </submittedName>
</protein>
<dbReference type="EMBL" id="BJXJ01000013">
    <property type="protein sequence ID" value="GEM75529.1"/>
    <property type="molecule type" value="Genomic_DNA"/>
</dbReference>
<accession>A0A511QE25</accession>
<organism evidence="2 3">
    <name type="scientific">Vibrio sagamiensis NBRC 104589</name>
    <dbReference type="NCBI Taxonomy" id="1219064"/>
    <lineage>
        <taxon>Bacteria</taxon>
        <taxon>Pseudomonadati</taxon>
        <taxon>Pseudomonadota</taxon>
        <taxon>Gammaproteobacteria</taxon>
        <taxon>Vibrionales</taxon>
        <taxon>Vibrionaceae</taxon>
        <taxon>Vibrio</taxon>
    </lineage>
</organism>
<comment type="caution">
    <text evidence="2">The sequence shown here is derived from an EMBL/GenBank/DDBJ whole genome shotgun (WGS) entry which is preliminary data.</text>
</comment>
<feature type="coiled-coil region" evidence="1">
    <location>
        <begin position="779"/>
        <end position="806"/>
    </location>
</feature>
<dbReference type="OrthoDB" id="5893030at2"/>
<gene>
    <name evidence="2" type="ORF">VSA01S_16410</name>
</gene>
<feature type="coiled-coil region" evidence="1">
    <location>
        <begin position="363"/>
        <end position="393"/>
    </location>
</feature>
<evidence type="ECO:0000256" key="1">
    <source>
        <dbReference type="SAM" id="Coils"/>
    </source>
</evidence>
<keyword evidence="3" id="KW-1185">Reference proteome</keyword>
<keyword evidence="1" id="KW-0175">Coiled coil</keyword>
<evidence type="ECO:0000313" key="3">
    <source>
        <dbReference type="Proteomes" id="UP000321922"/>
    </source>
</evidence>
<dbReference type="AlphaFoldDB" id="A0A511QE25"/>
<proteinExistence type="predicted"/>